<dbReference type="Pfam" id="PF19278">
    <property type="entry name" value="Hydant_A_C"/>
    <property type="match status" value="1"/>
</dbReference>
<dbReference type="InterPro" id="IPR049517">
    <property type="entry name" value="ACX-like_C"/>
</dbReference>
<dbReference type="GO" id="GO:0005829">
    <property type="term" value="C:cytosol"/>
    <property type="evidence" value="ECO:0007669"/>
    <property type="project" value="TreeGrafter"/>
</dbReference>
<gene>
    <name evidence="4" type="ORF">METZ01_LOCUS29714</name>
</gene>
<reference evidence="4" key="1">
    <citation type="submission" date="2018-05" db="EMBL/GenBank/DDBJ databases">
        <authorList>
            <person name="Lanie J.A."/>
            <person name="Ng W.-L."/>
            <person name="Kazmierczak K.M."/>
            <person name="Andrzejewski T.M."/>
            <person name="Davidsen T.M."/>
            <person name="Wayne K.J."/>
            <person name="Tettelin H."/>
            <person name="Glass J.I."/>
            <person name="Rusch D."/>
            <person name="Podicherti R."/>
            <person name="Tsui H.-C.T."/>
            <person name="Winkler M.E."/>
        </authorList>
    </citation>
    <scope>NUCLEOTIDE SEQUENCE</scope>
</reference>
<organism evidence="4">
    <name type="scientific">marine metagenome</name>
    <dbReference type="NCBI Taxonomy" id="408172"/>
    <lineage>
        <taxon>unclassified sequences</taxon>
        <taxon>metagenomes</taxon>
        <taxon>ecological metagenomes</taxon>
    </lineage>
</organism>
<evidence type="ECO:0000259" key="1">
    <source>
        <dbReference type="Pfam" id="PF01968"/>
    </source>
</evidence>
<evidence type="ECO:0000259" key="2">
    <source>
        <dbReference type="Pfam" id="PF05378"/>
    </source>
</evidence>
<evidence type="ECO:0008006" key="5">
    <source>
        <dbReference type="Google" id="ProtNLM"/>
    </source>
</evidence>
<name>A0A381QCX6_9ZZZZ</name>
<feature type="domain" description="Hydantoinase A/oxoprolinase" evidence="1">
    <location>
        <begin position="209"/>
        <end position="490"/>
    </location>
</feature>
<accession>A0A381QCX6</accession>
<dbReference type="EMBL" id="UINC01001294">
    <property type="protein sequence ID" value="SUZ76860.1"/>
    <property type="molecule type" value="Genomic_DNA"/>
</dbReference>
<feature type="domain" description="Acetophenone carboxylase-like C-terminal" evidence="3">
    <location>
        <begin position="505"/>
        <end position="668"/>
    </location>
</feature>
<evidence type="ECO:0000313" key="4">
    <source>
        <dbReference type="EMBL" id="SUZ76860.1"/>
    </source>
</evidence>
<proteinExistence type="predicted"/>
<dbReference type="GO" id="GO:0017168">
    <property type="term" value="F:5-oxoprolinase (ATP-hydrolyzing) activity"/>
    <property type="evidence" value="ECO:0007669"/>
    <property type="project" value="TreeGrafter"/>
</dbReference>
<feature type="domain" description="Hydantoinase/oxoprolinase N-terminal" evidence="2">
    <location>
        <begin position="13"/>
        <end position="189"/>
    </location>
</feature>
<dbReference type="Pfam" id="PF01968">
    <property type="entry name" value="Hydantoinase_A"/>
    <property type="match status" value="1"/>
</dbReference>
<sequence>MSSEHQEASTALLAVDTGGTFTDLVLLREGQIRTLKVSSTPEDPSQAVLDGILKIFGITDVASCKDDPFTLLHGSTVATNTLLERRGAKVLLVTNRGFEDVIEIGRQNRPQLYALVGHRLPPLVMRDDRVGISGRIGPQGEEIEPLDLEELATLTLRIKEHNAEAVAISLLHSYANDAHEQIVAEALGDIGLPLSVSADLVPEFREYERTSTTVVNAYVAPIMSNYLGRISKEAGATRVRIMGSNGGVLPVERARKEPVHTVLSGPAGGVIGALTWAERSGREQIISFDMGGTSTDVSLCPGHPLRTREFEIAGQPTAIPVLDIHTVGAGGGSLARVDAGGALRVGPQSAGAEPGPICYGRGGSRVTVTDAHVWLGRLPASAFLGGSETLDRDAIRDPLGVLATALGASLEETAEGILAVADTAMERALRVISVERGYDPEDFTIVAFGGAGGLHVTELTERLGAREALIPPDPGLLSAYGMLASPVTRETARTVLQATDDSGTGDYIDDALAGLALQAWTEMVEEGSDPDELSTTLWIDARYRGQSFELRVHAEDWVERFHNLHEERYGYRRDGTAVEAVTLRAVVTAPAPLLAVHRLSIADGPPPTLSTNVIYGDREIEALLVSRSDLRLEHVLEGPLIVQEYSGTTWVPPGWTVRPDLWGCLHLTRGLG</sequence>
<evidence type="ECO:0000259" key="3">
    <source>
        <dbReference type="Pfam" id="PF19278"/>
    </source>
</evidence>
<dbReference type="InterPro" id="IPR008040">
    <property type="entry name" value="Hydant_A_N"/>
</dbReference>
<protein>
    <recommendedName>
        <fullName evidence="5">5-oxoprolinase</fullName>
    </recommendedName>
</protein>
<dbReference type="AlphaFoldDB" id="A0A381QCX6"/>
<dbReference type="PANTHER" id="PTHR11365:SF23">
    <property type="entry name" value="HYPOTHETICAL 5-OXOPROLINASE (EUROFUNG)-RELATED"/>
    <property type="match status" value="1"/>
</dbReference>
<dbReference type="GO" id="GO:0006749">
    <property type="term" value="P:glutathione metabolic process"/>
    <property type="evidence" value="ECO:0007669"/>
    <property type="project" value="TreeGrafter"/>
</dbReference>
<dbReference type="InterPro" id="IPR045079">
    <property type="entry name" value="Oxoprolinase-like"/>
</dbReference>
<dbReference type="InterPro" id="IPR002821">
    <property type="entry name" value="Hydantoinase_A"/>
</dbReference>
<dbReference type="PANTHER" id="PTHR11365">
    <property type="entry name" value="5-OXOPROLINASE RELATED"/>
    <property type="match status" value="1"/>
</dbReference>
<dbReference type="Pfam" id="PF05378">
    <property type="entry name" value="Hydant_A_N"/>
    <property type="match status" value="1"/>
</dbReference>